<evidence type="ECO:0000313" key="1">
    <source>
        <dbReference type="EMBL" id="CAG8557918.1"/>
    </source>
</evidence>
<dbReference type="Proteomes" id="UP000789860">
    <property type="component" value="Unassembled WGS sequence"/>
</dbReference>
<dbReference type="EMBL" id="CAJVPM010008759">
    <property type="protein sequence ID" value="CAG8557918.1"/>
    <property type="molecule type" value="Genomic_DNA"/>
</dbReference>
<gene>
    <name evidence="1" type="ORF">SCALOS_LOCUS5407</name>
</gene>
<name>A0ACA9M3K5_9GLOM</name>
<proteinExistence type="predicted"/>
<sequence>TSTIFGIAFDYYALGKEKQARLWFDKVLKEFAEYLRGKFEDNEIYWRKEALDLLERFTTNDFLCAKYFDLV</sequence>
<organism evidence="1 2">
    <name type="scientific">Scutellospora calospora</name>
    <dbReference type="NCBI Taxonomy" id="85575"/>
    <lineage>
        <taxon>Eukaryota</taxon>
        <taxon>Fungi</taxon>
        <taxon>Fungi incertae sedis</taxon>
        <taxon>Mucoromycota</taxon>
        <taxon>Glomeromycotina</taxon>
        <taxon>Glomeromycetes</taxon>
        <taxon>Diversisporales</taxon>
        <taxon>Gigasporaceae</taxon>
        <taxon>Scutellospora</taxon>
    </lineage>
</organism>
<reference evidence="1" key="1">
    <citation type="submission" date="2021-06" db="EMBL/GenBank/DDBJ databases">
        <authorList>
            <person name="Kallberg Y."/>
            <person name="Tangrot J."/>
            <person name="Rosling A."/>
        </authorList>
    </citation>
    <scope>NUCLEOTIDE SEQUENCE</scope>
    <source>
        <strain evidence="1">AU212A</strain>
    </source>
</reference>
<feature type="non-terminal residue" evidence="1">
    <location>
        <position position="1"/>
    </location>
</feature>
<comment type="caution">
    <text evidence="1">The sequence shown here is derived from an EMBL/GenBank/DDBJ whole genome shotgun (WGS) entry which is preliminary data.</text>
</comment>
<protein>
    <submittedName>
        <fullName evidence="1">6265_t:CDS:1</fullName>
    </submittedName>
</protein>
<keyword evidence="2" id="KW-1185">Reference proteome</keyword>
<evidence type="ECO:0000313" key="2">
    <source>
        <dbReference type="Proteomes" id="UP000789860"/>
    </source>
</evidence>
<accession>A0ACA9M3K5</accession>